<feature type="modified residue" description="4-aspartylphosphate" evidence="6">
    <location>
        <position position="1134"/>
    </location>
</feature>
<feature type="domain" description="Response regulatory" evidence="10">
    <location>
        <begin position="1221"/>
        <end position="1335"/>
    </location>
</feature>
<dbReference type="PRINTS" id="PR00996">
    <property type="entry name" value="CHERMTFRASE"/>
</dbReference>
<dbReference type="InterPro" id="IPR000673">
    <property type="entry name" value="Sig_transdc_resp-reg_Me-estase"/>
</dbReference>
<dbReference type="InterPro" id="IPR036890">
    <property type="entry name" value="HATPase_C_sf"/>
</dbReference>
<evidence type="ECO:0000259" key="13">
    <source>
        <dbReference type="PROSITE" id="PS50123"/>
    </source>
</evidence>
<dbReference type="GO" id="GO:0006355">
    <property type="term" value="P:regulation of DNA-templated transcription"/>
    <property type="evidence" value="ECO:0007669"/>
    <property type="project" value="InterPro"/>
</dbReference>
<dbReference type="Gene3D" id="3.40.50.2300">
    <property type="match status" value="2"/>
</dbReference>
<dbReference type="GO" id="GO:0008757">
    <property type="term" value="F:S-adenosylmethionine-dependent methyltransferase activity"/>
    <property type="evidence" value="ECO:0007669"/>
    <property type="project" value="InterPro"/>
</dbReference>
<keyword evidence="7" id="KW-0175">Coiled coil</keyword>
<dbReference type="InterPro" id="IPR035909">
    <property type="entry name" value="CheB_C"/>
</dbReference>
<evidence type="ECO:0000259" key="9">
    <source>
        <dbReference type="PROSITE" id="PS50109"/>
    </source>
</evidence>
<evidence type="ECO:0000256" key="6">
    <source>
        <dbReference type="PROSITE-ProRule" id="PRU00169"/>
    </source>
</evidence>
<dbReference type="CDD" id="cd00082">
    <property type="entry name" value="HisKA"/>
    <property type="match status" value="1"/>
</dbReference>
<dbReference type="PROSITE" id="PS50113">
    <property type="entry name" value="PAC"/>
    <property type="match status" value="1"/>
</dbReference>
<comment type="caution">
    <text evidence="14">The sequence shown here is derived from an EMBL/GenBank/DDBJ whole genome shotgun (WGS) entry which is preliminary data.</text>
</comment>
<dbReference type="SUPFAM" id="SSF55785">
    <property type="entry name" value="PYP-like sensor domain (PAS domain)"/>
    <property type="match status" value="1"/>
</dbReference>
<dbReference type="SMART" id="SM00421">
    <property type="entry name" value="HTH_LUXR"/>
    <property type="match status" value="1"/>
</dbReference>
<dbReference type="SUPFAM" id="SSF47384">
    <property type="entry name" value="Homodimeric domain of signal transducing histidine kinase"/>
    <property type="match status" value="1"/>
</dbReference>
<comment type="catalytic activity">
    <reaction evidence="1">
        <text>ATP + protein L-histidine = ADP + protein N-phospho-L-histidine.</text>
        <dbReference type="EC" id="2.7.13.3"/>
    </reaction>
</comment>
<dbReference type="SUPFAM" id="SSF52172">
    <property type="entry name" value="CheY-like"/>
    <property type="match status" value="2"/>
</dbReference>
<dbReference type="PROSITE" id="PS50123">
    <property type="entry name" value="CHER"/>
    <property type="match status" value="1"/>
</dbReference>
<feature type="domain" description="Histidine kinase" evidence="9">
    <location>
        <begin position="847"/>
        <end position="1060"/>
    </location>
</feature>
<evidence type="ECO:0000256" key="2">
    <source>
        <dbReference type="ARBA" id="ARBA00012438"/>
    </source>
</evidence>
<dbReference type="InterPro" id="IPR003661">
    <property type="entry name" value="HisK_dim/P_dom"/>
</dbReference>
<dbReference type="Gene3D" id="1.10.10.10">
    <property type="entry name" value="Winged helix-like DNA-binding domain superfamily/Winged helix DNA-binding domain"/>
    <property type="match status" value="1"/>
</dbReference>
<dbReference type="InterPro" id="IPR005467">
    <property type="entry name" value="His_kinase_dom"/>
</dbReference>
<feature type="domain" description="Response regulatory" evidence="10">
    <location>
        <begin position="1083"/>
        <end position="1200"/>
    </location>
</feature>
<feature type="modified residue" description="4-aspartylphosphate" evidence="6">
    <location>
        <position position="1270"/>
    </location>
</feature>
<dbReference type="PROSITE" id="PS50043">
    <property type="entry name" value="HTH_LUXR_2"/>
    <property type="match status" value="1"/>
</dbReference>
<dbReference type="Pfam" id="PF01339">
    <property type="entry name" value="CheB_methylest"/>
    <property type="match status" value="1"/>
</dbReference>
<keyword evidence="5" id="KW-0378">Hydrolase</keyword>
<dbReference type="GO" id="GO:0000156">
    <property type="term" value="F:phosphorelay response regulator activity"/>
    <property type="evidence" value="ECO:0007669"/>
    <property type="project" value="InterPro"/>
</dbReference>
<dbReference type="SMART" id="SM00387">
    <property type="entry name" value="HATPase_c"/>
    <property type="match status" value="1"/>
</dbReference>
<evidence type="ECO:0000259" key="10">
    <source>
        <dbReference type="PROSITE" id="PS50110"/>
    </source>
</evidence>
<dbReference type="Pfam" id="PF00072">
    <property type="entry name" value="Response_reg"/>
    <property type="match status" value="2"/>
</dbReference>
<dbReference type="Gene3D" id="1.10.287.130">
    <property type="match status" value="1"/>
</dbReference>
<dbReference type="InterPro" id="IPR035965">
    <property type="entry name" value="PAS-like_dom_sf"/>
</dbReference>
<evidence type="ECO:0000256" key="4">
    <source>
        <dbReference type="ARBA" id="ARBA00023125"/>
    </source>
</evidence>
<dbReference type="Pfam" id="PF03705">
    <property type="entry name" value="CheR_N"/>
    <property type="match status" value="1"/>
</dbReference>
<protein>
    <recommendedName>
        <fullName evidence="2">histidine kinase</fullName>
        <ecNumber evidence="2">2.7.13.3</ecNumber>
    </recommendedName>
</protein>
<dbReference type="Proteomes" id="UP000216998">
    <property type="component" value="Unassembled WGS sequence"/>
</dbReference>
<evidence type="ECO:0000256" key="1">
    <source>
        <dbReference type="ARBA" id="ARBA00000085"/>
    </source>
</evidence>
<dbReference type="SMART" id="SM00388">
    <property type="entry name" value="HisKA"/>
    <property type="match status" value="1"/>
</dbReference>
<evidence type="ECO:0000256" key="7">
    <source>
        <dbReference type="SAM" id="Coils"/>
    </source>
</evidence>
<keyword evidence="4" id="KW-0238">DNA-binding</keyword>
<dbReference type="InterPro" id="IPR003594">
    <property type="entry name" value="HATPase_dom"/>
</dbReference>
<feature type="coiled-coil region" evidence="7">
    <location>
        <begin position="633"/>
        <end position="716"/>
    </location>
</feature>
<dbReference type="EC" id="2.7.13.3" evidence="2"/>
<dbReference type="SUPFAM" id="SSF46894">
    <property type="entry name" value="C-terminal effector domain of the bipartite response regulators"/>
    <property type="match status" value="1"/>
</dbReference>
<evidence type="ECO:0000259" key="11">
    <source>
        <dbReference type="PROSITE" id="PS50113"/>
    </source>
</evidence>
<dbReference type="InterPro" id="IPR016032">
    <property type="entry name" value="Sig_transdc_resp-reg_C-effctor"/>
</dbReference>
<dbReference type="EMBL" id="NOXU01000021">
    <property type="protein sequence ID" value="OYQ36696.1"/>
    <property type="molecule type" value="Genomic_DNA"/>
</dbReference>
<dbReference type="FunFam" id="3.30.565.10:FF:000049">
    <property type="entry name" value="Two-component sensor histidine kinase"/>
    <property type="match status" value="1"/>
</dbReference>
<dbReference type="SUPFAM" id="SSF55874">
    <property type="entry name" value="ATPase domain of HSP90 chaperone/DNA topoisomerase II/histidine kinase"/>
    <property type="match status" value="1"/>
</dbReference>
<reference evidence="14 15" key="1">
    <citation type="submission" date="2017-07" db="EMBL/GenBank/DDBJ databases">
        <title>Niveispirillum cyanobacteriorum sp. nov., isolated from cyanobacterial aggregates in a eutrophic lake.</title>
        <authorList>
            <person name="Cai H."/>
        </authorList>
    </citation>
    <scope>NUCLEOTIDE SEQUENCE [LARGE SCALE GENOMIC DNA]</scope>
    <source>
        <strain evidence="15">TH1-14</strain>
    </source>
</reference>
<evidence type="ECO:0000313" key="15">
    <source>
        <dbReference type="Proteomes" id="UP000216998"/>
    </source>
</evidence>
<feature type="domain" description="PAC" evidence="11">
    <location>
        <begin position="779"/>
        <end position="829"/>
    </location>
</feature>
<feature type="domain" description="HTH luxR-type" evidence="8">
    <location>
        <begin position="1351"/>
        <end position="1416"/>
    </location>
</feature>
<keyword evidence="14" id="KW-0418">Kinase</keyword>
<evidence type="ECO:0000256" key="5">
    <source>
        <dbReference type="PROSITE-ProRule" id="PRU00050"/>
    </source>
</evidence>
<keyword evidence="14" id="KW-0808">Transferase</keyword>
<dbReference type="InterPro" id="IPR050903">
    <property type="entry name" value="Bact_Chemotaxis_MeTrfase"/>
</dbReference>
<accession>A0A255Z5G7</accession>
<keyword evidence="15" id="KW-1185">Reference proteome</keyword>
<dbReference type="Gene3D" id="3.40.50.150">
    <property type="entry name" value="Vaccinia Virus protein VP39"/>
    <property type="match status" value="1"/>
</dbReference>
<keyword evidence="6" id="KW-0597">Phosphoprotein</keyword>
<dbReference type="Pfam" id="PF00512">
    <property type="entry name" value="HisKA"/>
    <property type="match status" value="1"/>
</dbReference>
<evidence type="ECO:0000259" key="8">
    <source>
        <dbReference type="PROSITE" id="PS50043"/>
    </source>
</evidence>
<dbReference type="Gene3D" id="3.40.50.180">
    <property type="entry name" value="Methylesterase CheB, C-terminal domain"/>
    <property type="match status" value="1"/>
</dbReference>
<dbReference type="Pfam" id="PF01739">
    <property type="entry name" value="CheR"/>
    <property type="match status" value="1"/>
</dbReference>
<dbReference type="GO" id="GO:0008984">
    <property type="term" value="F:protein-glutamate methylesterase activity"/>
    <property type="evidence" value="ECO:0007669"/>
    <property type="project" value="InterPro"/>
</dbReference>
<dbReference type="InterPro" id="IPR000780">
    <property type="entry name" value="CheR_MeTrfase"/>
</dbReference>
<dbReference type="PANTHER" id="PTHR24422:SF27">
    <property type="entry name" value="PROTEIN-GLUTAMATE O-METHYLTRANSFERASE"/>
    <property type="match status" value="1"/>
</dbReference>
<name>A0A255Z5G7_9PROT</name>
<evidence type="ECO:0000256" key="3">
    <source>
        <dbReference type="ARBA" id="ARBA00022500"/>
    </source>
</evidence>
<dbReference type="InterPro" id="IPR000792">
    <property type="entry name" value="Tscrpt_reg_LuxR_C"/>
</dbReference>
<dbReference type="InterPro" id="IPR036097">
    <property type="entry name" value="HisK_dim/P_sf"/>
</dbReference>
<organism evidence="14 15">
    <name type="scientific">Niveispirillum lacus</name>
    <dbReference type="NCBI Taxonomy" id="1981099"/>
    <lineage>
        <taxon>Bacteria</taxon>
        <taxon>Pseudomonadati</taxon>
        <taxon>Pseudomonadota</taxon>
        <taxon>Alphaproteobacteria</taxon>
        <taxon>Rhodospirillales</taxon>
        <taxon>Azospirillaceae</taxon>
        <taxon>Niveispirillum</taxon>
    </lineage>
</organism>
<dbReference type="OrthoDB" id="5287260at2"/>
<dbReference type="Gene3D" id="3.30.565.10">
    <property type="entry name" value="Histidine kinase-like ATPase, C-terminal domain"/>
    <property type="match status" value="1"/>
</dbReference>
<dbReference type="CDD" id="cd06170">
    <property type="entry name" value="LuxR_C_like"/>
    <property type="match status" value="1"/>
</dbReference>
<feature type="active site" evidence="5">
    <location>
        <position position="9"/>
    </location>
</feature>
<dbReference type="GO" id="GO:0006935">
    <property type="term" value="P:chemotaxis"/>
    <property type="evidence" value="ECO:0007669"/>
    <property type="project" value="UniProtKB-UniRule"/>
</dbReference>
<evidence type="ECO:0000259" key="12">
    <source>
        <dbReference type="PROSITE" id="PS50122"/>
    </source>
</evidence>
<dbReference type="InterPro" id="IPR029063">
    <property type="entry name" value="SAM-dependent_MTases_sf"/>
</dbReference>
<dbReference type="GO" id="GO:0000155">
    <property type="term" value="F:phosphorelay sensor kinase activity"/>
    <property type="evidence" value="ECO:0007669"/>
    <property type="project" value="InterPro"/>
</dbReference>
<dbReference type="PROSITE" id="PS00622">
    <property type="entry name" value="HTH_LUXR_1"/>
    <property type="match status" value="1"/>
</dbReference>
<dbReference type="InterPro" id="IPR022642">
    <property type="entry name" value="CheR_C"/>
</dbReference>
<feature type="domain" description="CheR-type methyltransferase" evidence="13">
    <location>
        <begin position="189"/>
        <end position="452"/>
    </location>
</feature>
<feature type="active site" evidence="5">
    <location>
        <position position="36"/>
    </location>
</feature>
<dbReference type="Gene3D" id="3.30.450.20">
    <property type="entry name" value="PAS domain"/>
    <property type="match status" value="1"/>
</dbReference>
<dbReference type="SUPFAM" id="SSF53335">
    <property type="entry name" value="S-adenosyl-L-methionine-dependent methyltransferases"/>
    <property type="match status" value="1"/>
</dbReference>
<dbReference type="PROSITE" id="PS50109">
    <property type="entry name" value="HIS_KIN"/>
    <property type="match status" value="1"/>
</dbReference>
<evidence type="ECO:0000313" key="14">
    <source>
        <dbReference type="EMBL" id="OYQ36696.1"/>
    </source>
</evidence>
<gene>
    <name evidence="14" type="ORF">CHU95_03805</name>
</gene>
<dbReference type="InterPro" id="IPR022641">
    <property type="entry name" value="CheR_N"/>
</dbReference>
<dbReference type="PROSITE" id="PS50110">
    <property type="entry name" value="RESPONSE_REGULATORY"/>
    <property type="match status" value="2"/>
</dbReference>
<dbReference type="InterPro" id="IPR001789">
    <property type="entry name" value="Sig_transdc_resp-reg_receiver"/>
</dbReference>
<dbReference type="InterPro" id="IPR000700">
    <property type="entry name" value="PAS-assoc_C"/>
</dbReference>
<dbReference type="Pfam" id="PF02518">
    <property type="entry name" value="HATPase_c"/>
    <property type="match status" value="1"/>
</dbReference>
<feature type="active site" evidence="5">
    <location>
        <position position="128"/>
    </location>
</feature>
<dbReference type="CDD" id="cd16434">
    <property type="entry name" value="CheB-CheR_fusion"/>
    <property type="match status" value="1"/>
</dbReference>
<dbReference type="Pfam" id="PF00196">
    <property type="entry name" value="GerE"/>
    <property type="match status" value="1"/>
</dbReference>
<feature type="domain" description="CheB-type methylesterase" evidence="12">
    <location>
        <begin position="1"/>
        <end position="186"/>
    </location>
</feature>
<dbReference type="PRINTS" id="PR00038">
    <property type="entry name" value="HTHLUXR"/>
</dbReference>
<sequence>MDIVAIGASAGGLEAASRFVEALGDGGGACFILVQHLDPNHDSLLVDLLAVHTAMRVWQATDGMELLPGQVIVIPPGAYLSVIDGRLHLTAPPRGQGTRLPFDFLLASLARDFGSRVVCVVLSGTGTDGSHGLRAVRTAGGLVIAQDPAEAGYEGMPRSAMATGLVDHVLPVAAMPEVIRNRHRTDTAASKRMEEDADNGLAAIIDLLRTHTPYDFTLYKQGTLRRRIDRRMSMAGIAADGLPEYLELLRRDPAERDNLAKDMLINVTEFFRDPKVFELLAAAVIPGLIRGRSTDNHLRLWVAGCSTGEETYSLAILFLEQIALAGLAMKLQLFASDVDPDAIVTAREGWYPASIAENVSADRLARFFIADGGGYRVTQELRAHVIFTVQDVLADPPFSRLDFISCRNLLIYLMPEAQARVLALFHFALRDGGFLLLGGAETVLPTASDRFEIVSKPARLFRHVGRSKPGDFSFLMSTGDGVRALPRIGTGPGPSRQNALAELCRQLVMRDYAPAAILINRSHDCLYSLGPTDHFLRVPSGHPTQDLLAMTPPGLSVKLRAAIQQAHQEKAKITIQGGQMRRDGDIMEFSIAVHPVTHEGENLMLVCFIDEPRPAGAQNKAPLSANGQTGNLARELDHTRAELEAAIRNLELAGEEQKAVTQEALSINEEYQSANEELLTSKEELQSLNEELTALNSQLQETLDQQRTTSNDLQNVLYSTDVATIFLDLELAIRFFTPATRSLFSILPSDVGRPLADLSSLAADGDLFADAQSVLKLRVPMEREIEARSGAWYLRRVLPYLTRDDQVEGVVITFVDITERRRVAEALRTAKRQAEMANRGKSHFLAAASHDLRQPLQTLILLQGILAGRIQADKDRELLDRIGETIGAMSGMLNALLDINQIEAGVIATELSRFPINDLLTRMRDEFSYHAHARGLALRVVPCGVQVFSDRRLLEQMVRNLLSNALKYTRQGKVLLGCRRRAGGISIEIWDTGIGVPEAEQQAIFEEHHQIIQADGKPGNGLGLGLSIVRRLSGLLNHPVRVRSVPGKGSVFAIDTFADPQAQEVPVLLTPDGLEQEVTTPGNILVVEDDPEVGDLLCTLLRDAGHRVLLAVDAPSAQRQIAREVFRPDLLLVDFNLPGGTNGLDLLTALRRDLHRAVPGLLLTADISTETLRAIALRNELQLHKPVDPANLLRTIQRMLSMPPLSARMPEPRVEAVEGVTIHIIDDDALLRNSVHQALEGQGWHLVDHASAEDFLAERQQTGRGCLLIDAYLPGMGGIDLLHHLRQTGVMTPAIVMTGSSDVPVAVAAMRAGAADFIEKPVSQPELVASIGLALERAEDGSKLATWHQDAAEHLAGLTARQRQIMTMVLAGHPSKNIATDLGISQRTVEHHRAAIMRRTGARSIPALARIALLADWDISAEIEVD</sequence>
<proteinExistence type="predicted"/>
<dbReference type="InterPro" id="IPR036388">
    <property type="entry name" value="WH-like_DNA-bd_sf"/>
</dbReference>
<dbReference type="InterPro" id="IPR011006">
    <property type="entry name" value="CheY-like_superfamily"/>
</dbReference>
<dbReference type="Pfam" id="PF13596">
    <property type="entry name" value="PAS_10"/>
    <property type="match status" value="1"/>
</dbReference>
<dbReference type="PANTHER" id="PTHR24422">
    <property type="entry name" value="CHEMOTAXIS PROTEIN METHYLTRANSFERASE"/>
    <property type="match status" value="1"/>
</dbReference>
<dbReference type="PROSITE" id="PS50122">
    <property type="entry name" value="CHEB"/>
    <property type="match status" value="1"/>
</dbReference>
<dbReference type="SMART" id="SM00448">
    <property type="entry name" value="REC"/>
    <property type="match status" value="2"/>
</dbReference>
<dbReference type="GO" id="GO:0003677">
    <property type="term" value="F:DNA binding"/>
    <property type="evidence" value="ECO:0007669"/>
    <property type="project" value="UniProtKB-KW"/>
</dbReference>
<dbReference type="SUPFAM" id="SSF52738">
    <property type="entry name" value="Methylesterase CheB, C-terminal domain"/>
    <property type="match status" value="1"/>
</dbReference>
<dbReference type="SUPFAM" id="SSF47757">
    <property type="entry name" value="Chemotaxis receptor methyltransferase CheR, N-terminal domain"/>
    <property type="match status" value="1"/>
</dbReference>
<keyword evidence="3 5" id="KW-0145">Chemotaxis</keyword>
<dbReference type="SMART" id="SM00138">
    <property type="entry name" value="MeTrc"/>
    <property type="match status" value="1"/>
</dbReference>
<dbReference type="GO" id="GO:0005737">
    <property type="term" value="C:cytoplasm"/>
    <property type="evidence" value="ECO:0007669"/>
    <property type="project" value="InterPro"/>
</dbReference>